<feature type="transmembrane region" description="Helical" evidence="1">
    <location>
        <begin position="262"/>
        <end position="282"/>
    </location>
</feature>
<keyword evidence="1" id="KW-0812">Transmembrane</keyword>
<dbReference type="EMBL" id="CAJNOM010000087">
    <property type="protein sequence ID" value="CAF1017179.1"/>
    <property type="molecule type" value="Genomic_DNA"/>
</dbReference>
<dbReference type="Proteomes" id="UP000663877">
    <property type="component" value="Unassembled WGS sequence"/>
</dbReference>
<evidence type="ECO:0000313" key="5">
    <source>
        <dbReference type="Proteomes" id="UP000663832"/>
    </source>
</evidence>
<evidence type="ECO:0000313" key="2">
    <source>
        <dbReference type="EMBL" id="CAF0824015.1"/>
    </source>
</evidence>
<keyword evidence="1" id="KW-0472">Membrane</keyword>
<dbReference type="EMBL" id="CAJNOI010000018">
    <property type="protein sequence ID" value="CAF0824015.1"/>
    <property type="molecule type" value="Genomic_DNA"/>
</dbReference>
<evidence type="ECO:0000313" key="4">
    <source>
        <dbReference type="EMBL" id="CAF1017179.1"/>
    </source>
</evidence>
<dbReference type="Proteomes" id="UP000663832">
    <property type="component" value="Unassembled WGS sequence"/>
</dbReference>
<keyword evidence="1" id="KW-1133">Transmembrane helix</keyword>
<evidence type="ECO:0000313" key="3">
    <source>
        <dbReference type="EMBL" id="CAF1007878.1"/>
    </source>
</evidence>
<accession>A0A814H9T3</accession>
<reference evidence="3" key="1">
    <citation type="submission" date="2021-02" db="EMBL/GenBank/DDBJ databases">
        <authorList>
            <person name="Nowell W R."/>
        </authorList>
    </citation>
    <scope>NUCLEOTIDE SEQUENCE</scope>
</reference>
<comment type="caution">
    <text evidence="3">The sequence shown here is derived from an EMBL/GenBank/DDBJ whole genome shotgun (WGS) entry which is preliminary data.</text>
</comment>
<dbReference type="EMBL" id="CAJNOM010000083">
    <property type="protein sequence ID" value="CAF1007878.1"/>
    <property type="molecule type" value="Genomic_DNA"/>
</dbReference>
<evidence type="ECO:0000256" key="1">
    <source>
        <dbReference type="SAM" id="Phobius"/>
    </source>
</evidence>
<protein>
    <submittedName>
        <fullName evidence="3">Uncharacterized protein</fullName>
    </submittedName>
</protein>
<gene>
    <name evidence="2" type="ORF">BJG266_LOCUS6424</name>
    <name evidence="3" type="ORF">QVE165_LOCUS15297</name>
    <name evidence="4" type="ORF">QVE165_LOCUS15791</name>
</gene>
<organism evidence="3 5">
    <name type="scientific">Adineta steineri</name>
    <dbReference type="NCBI Taxonomy" id="433720"/>
    <lineage>
        <taxon>Eukaryota</taxon>
        <taxon>Metazoa</taxon>
        <taxon>Spiralia</taxon>
        <taxon>Gnathifera</taxon>
        <taxon>Rotifera</taxon>
        <taxon>Eurotatoria</taxon>
        <taxon>Bdelloidea</taxon>
        <taxon>Adinetida</taxon>
        <taxon>Adinetidae</taxon>
        <taxon>Adineta</taxon>
    </lineage>
</organism>
<name>A0A814H9T3_9BILA</name>
<sequence length="368" mass="41256">MIDTTHFQVQGQNNNDSDKIDIHFRNVADNKAVNILKNGFVEGIQQMECARQLSEIQVYRKAILDEAKEVLQNGAFGFDSKRPEKWISESFKKVLSFQNEIVPIENRSNERILQLTLNKKGYQQFRNNTIPQFRSKGSGQSVYNYEGIEGGAPASKSSTVPTDVPRNIGIRNTEIDKFDKTIKSVSILDPEDPFVKNQFLRYLSEHKLESTMTAISVIYEGYQILMALMDKNGQTLKKLVIQITNLVVNKIGSLITTALTSLMPAMGGFALGILGGLIFGFIGNKLGEMFFSIHSRVAPGEGPPISDYFSFIYGTNNCFGEPLNEYSLEQLLTAPRSEYSNIIQAVAFQQPTNDHDNQFIQIAFGKPK</sequence>
<keyword evidence="5" id="KW-1185">Reference proteome</keyword>
<proteinExistence type="predicted"/>
<dbReference type="OrthoDB" id="10053590at2759"/>
<dbReference type="AlphaFoldDB" id="A0A814H9T3"/>